<keyword evidence="7" id="KW-0131">Cell cycle</keyword>
<dbReference type="Proteomes" id="UP000037035">
    <property type="component" value="Unassembled WGS sequence"/>
</dbReference>
<gene>
    <name evidence="12" type="ORF">VP01_99g8</name>
</gene>
<dbReference type="GO" id="GO:0005634">
    <property type="term" value="C:nucleus"/>
    <property type="evidence" value="ECO:0007669"/>
    <property type="project" value="TreeGrafter"/>
</dbReference>
<evidence type="ECO:0000313" key="12">
    <source>
        <dbReference type="EMBL" id="KNZ43669.1"/>
    </source>
</evidence>
<name>A0A0L6U569_9BASI</name>
<dbReference type="VEuPathDB" id="FungiDB:VP01_99g8"/>
<dbReference type="EMBL" id="LAVV01015714">
    <property type="protein sequence ID" value="KNZ43669.1"/>
    <property type="molecule type" value="Genomic_DNA"/>
</dbReference>
<evidence type="ECO:0000256" key="3">
    <source>
        <dbReference type="ARBA" id="ARBA00022618"/>
    </source>
</evidence>
<dbReference type="FunFam" id="3.40.250.10:FF:000021">
    <property type="entry name" value="M-phase inducer phosphatase cdc-25.2"/>
    <property type="match status" value="1"/>
</dbReference>
<keyword evidence="5" id="KW-0378">Hydrolase</keyword>
<dbReference type="GO" id="GO:0051301">
    <property type="term" value="P:cell division"/>
    <property type="evidence" value="ECO:0007669"/>
    <property type="project" value="UniProtKB-KW"/>
</dbReference>
<protein>
    <recommendedName>
        <fullName evidence="9">M-phase inducer phosphatase</fullName>
        <ecNumber evidence="2">3.1.3.48</ecNumber>
    </recommendedName>
</protein>
<dbReference type="InterPro" id="IPR001763">
    <property type="entry name" value="Rhodanese-like_dom"/>
</dbReference>
<keyword evidence="4" id="KW-0498">Mitosis</keyword>
<dbReference type="SUPFAM" id="SSF52821">
    <property type="entry name" value="Rhodanese/Cell cycle control phosphatase"/>
    <property type="match status" value="1"/>
</dbReference>
<feature type="region of interest" description="Disordered" evidence="10">
    <location>
        <begin position="311"/>
        <end position="369"/>
    </location>
</feature>
<dbReference type="PANTHER" id="PTHR10828:SF17">
    <property type="entry name" value="PROTEIN-TYROSINE-PHOSPHATASE"/>
    <property type="match status" value="1"/>
</dbReference>
<feature type="region of interest" description="Disordered" evidence="10">
    <location>
        <begin position="1"/>
        <end position="239"/>
    </location>
</feature>
<feature type="compositionally biased region" description="Polar residues" evidence="10">
    <location>
        <begin position="151"/>
        <end position="182"/>
    </location>
</feature>
<feature type="domain" description="Rhodanese" evidence="11">
    <location>
        <begin position="703"/>
        <end position="829"/>
    </location>
</feature>
<dbReference type="InterPro" id="IPR036873">
    <property type="entry name" value="Rhodanese-like_dom_sf"/>
</dbReference>
<evidence type="ECO:0000256" key="10">
    <source>
        <dbReference type="SAM" id="MobiDB-lite"/>
    </source>
</evidence>
<keyword evidence="3" id="KW-0132">Cell division</keyword>
<dbReference type="GO" id="GO:0010971">
    <property type="term" value="P:positive regulation of G2/M transition of mitotic cell cycle"/>
    <property type="evidence" value="ECO:0007669"/>
    <property type="project" value="TreeGrafter"/>
</dbReference>
<dbReference type="InterPro" id="IPR000751">
    <property type="entry name" value="MPI_Phosphatase"/>
</dbReference>
<feature type="compositionally biased region" description="Acidic residues" evidence="10">
    <location>
        <begin position="103"/>
        <end position="122"/>
    </location>
</feature>
<dbReference type="PROSITE" id="PS50206">
    <property type="entry name" value="RHODANESE_3"/>
    <property type="match status" value="1"/>
</dbReference>
<comment type="caution">
    <text evidence="12">The sequence shown here is derived from an EMBL/GenBank/DDBJ whole genome shotgun (WGS) entry which is preliminary data.</text>
</comment>
<dbReference type="Gene3D" id="3.40.250.10">
    <property type="entry name" value="Rhodanese-like domain"/>
    <property type="match status" value="1"/>
</dbReference>
<organism evidence="12 13">
    <name type="scientific">Puccinia sorghi</name>
    <dbReference type="NCBI Taxonomy" id="27349"/>
    <lineage>
        <taxon>Eukaryota</taxon>
        <taxon>Fungi</taxon>
        <taxon>Dikarya</taxon>
        <taxon>Basidiomycota</taxon>
        <taxon>Pucciniomycotina</taxon>
        <taxon>Pucciniomycetes</taxon>
        <taxon>Pucciniales</taxon>
        <taxon>Pucciniaceae</taxon>
        <taxon>Puccinia</taxon>
    </lineage>
</organism>
<dbReference type="GO" id="GO:0005737">
    <property type="term" value="C:cytoplasm"/>
    <property type="evidence" value="ECO:0007669"/>
    <property type="project" value="TreeGrafter"/>
</dbReference>
<dbReference type="Pfam" id="PF00581">
    <property type="entry name" value="Rhodanese"/>
    <property type="match status" value="1"/>
</dbReference>
<keyword evidence="6" id="KW-0904">Protein phosphatase</keyword>
<feature type="compositionally biased region" description="Low complexity" evidence="10">
    <location>
        <begin position="1"/>
        <end position="11"/>
    </location>
</feature>
<dbReference type="AlphaFoldDB" id="A0A0L6U569"/>
<evidence type="ECO:0000256" key="4">
    <source>
        <dbReference type="ARBA" id="ARBA00022776"/>
    </source>
</evidence>
<dbReference type="GO" id="GO:0000086">
    <property type="term" value="P:G2/M transition of mitotic cell cycle"/>
    <property type="evidence" value="ECO:0007669"/>
    <property type="project" value="TreeGrafter"/>
</dbReference>
<evidence type="ECO:0000256" key="7">
    <source>
        <dbReference type="ARBA" id="ARBA00023306"/>
    </source>
</evidence>
<dbReference type="PRINTS" id="PR00716">
    <property type="entry name" value="MPIPHPHTASE"/>
</dbReference>
<evidence type="ECO:0000256" key="6">
    <source>
        <dbReference type="ARBA" id="ARBA00022912"/>
    </source>
</evidence>
<dbReference type="SMART" id="SM00450">
    <property type="entry name" value="RHOD"/>
    <property type="match status" value="1"/>
</dbReference>
<dbReference type="STRING" id="27349.A0A0L6U569"/>
<sequence length="902" mass="99337">MSSSDLLFSSSPTPAHQLHHPFHSFETNPSPNFKLGEYRRRRINYANQEDYAGDNLKSNLLRSERSLESGDQEEPDEQTQEGYQFDDEHHSELMDGQDLPAFGEEDVDSPDSQEEEPEDGQDEDKIAEKFMIGPFSPTLDVSFESAVRSAGTASPTPSPNPQGTTSADNVQLARVSTENSFLPAQLFAPNPKAMLPSSSPHRMDISPAPTSTRCNIPSDSHQSSAFQSHSPDDPFGVASSCSQYQTLSQVSPTTSETRRTIGLRKAQLRPNLSSASLFLNPSTPYEQTSPCDPVPASDCMDVDSPSYAHPHGCNIRRSQTGPDDEPTDTRCLCQSTSRSTSQSSAGKRNRPEEDEEYEQPFSPPSCGRRHYRGLSESCVASPSRFRLDGPSKTVRPFGATKRLCPAPSHSFSPFQVSSPSDIISPSVKAAGKMNAGHKTGDRSLSGFRFPASKSHVTSANVLPAPRPQPCGPPACVAAISGNCAVSRRPTLGVVQSSATLFARHQSTSSTSTFMNRQRDVLGRPAFKSRRAISFAATEGDNLHNFMLQADDGMLADPDEDDEESELDDSLVLDCSPAARAFRSASHHPLVSSTWPKYTESPIRPNRSANYNNHKLNLPYKSSAISASSSLAPQSFNFDVASQSPTRTFVASLGSTIESPVGMAFSEKERAGKILPCHKVSKDGLMRITPDTMDRLLEGLYDENISQKIVIDCRFGFEYEGGHIRTAINVQDKEIAHNILLQGEIFPNGKDDVPLPSESGKVDSSGQNKKVVVVFHCEYSAMRAPTVAKYLREQDRHMNMSMYPALHYPEVYILEGGYARYYAHSPQHCVGSYVGMDDPKHRSDRHADLNQFRTRENANSFRAKSFTYGDNKKSMKNICHQKKPSFLLNQARGETHKPRVIFE</sequence>
<comment type="catalytic activity">
    <reaction evidence="8">
        <text>O-phospho-L-tyrosyl-[protein] + H2O = L-tyrosyl-[protein] + phosphate</text>
        <dbReference type="Rhea" id="RHEA:10684"/>
        <dbReference type="Rhea" id="RHEA-COMP:10136"/>
        <dbReference type="Rhea" id="RHEA-COMP:20101"/>
        <dbReference type="ChEBI" id="CHEBI:15377"/>
        <dbReference type="ChEBI" id="CHEBI:43474"/>
        <dbReference type="ChEBI" id="CHEBI:46858"/>
        <dbReference type="ChEBI" id="CHEBI:61978"/>
        <dbReference type="EC" id="3.1.3.48"/>
    </reaction>
</comment>
<evidence type="ECO:0000256" key="8">
    <source>
        <dbReference type="ARBA" id="ARBA00051722"/>
    </source>
</evidence>
<dbReference type="PANTHER" id="PTHR10828">
    <property type="entry name" value="M-PHASE INDUCER PHOSPHATASE DUAL SPECIFICITY PHOSPHATASE CDC25"/>
    <property type="match status" value="1"/>
</dbReference>
<evidence type="ECO:0000313" key="13">
    <source>
        <dbReference type="Proteomes" id="UP000037035"/>
    </source>
</evidence>
<evidence type="ECO:0000256" key="5">
    <source>
        <dbReference type="ARBA" id="ARBA00022801"/>
    </source>
</evidence>
<evidence type="ECO:0000256" key="2">
    <source>
        <dbReference type="ARBA" id="ARBA00013064"/>
    </source>
</evidence>
<evidence type="ECO:0000259" key="11">
    <source>
        <dbReference type="PROSITE" id="PS50206"/>
    </source>
</evidence>
<dbReference type="GO" id="GO:0110032">
    <property type="term" value="P:positive regulation of G2/MI transition of meiotic cell cycle"/>
    <property type="evidence" value="ECO:0007669"/>
    <property type="project" value="TreeGrafter"/>
</dbReference>
<keyword evidence="13" id="KW-1185">Reference proteome</keyword>
<dbReference type="GO" id="GO:0004725">
    <property type="term" value="F:protein tyrosine phosphatase activity"/>
    <property type="evidence" value="ECO:0007669"/>
    <property type="project" value="UniProtKB-EC"/>
</dbReference>
<evidence type="ECO:0000256" key="1">
    <source>
        <dbReference type="ARBA" id="ARBA00011065"/>
    </source>
</evidence>
<comment type="similarity">
    <text evidence="1">Belongs to the MPI phosphatase family.</text>
</comment>
<feature type="compositionally biased region" description="Low complexity" evidence="10">
    <location>
        <begin position="334"/>
        <end position="344"/>
    </location>
</feature>
<reference evidence="12 13" key="1">
    <citation type="submission" date="2015-08" db="EMBL/GenBank/DDBJ databases">
        <title>Next Generation Sequencing and Analysis of the Genome of Puccinia sorghi L Schw, the Causal Agent of Maize Common Rust.</title>
        <authorList>
            <person name="Rochi L."/>
            <person name="Burguener G."/>
            <person name="Darino M."/>
            <person name="Turjanski A."/>
            <person name="Kreff E."/>
            <person name="Dieguez M.J."/>
            <person name="Sacco F."/>
        </authorList>
    </citation>
    <scope>NUCLEOTIDE SEQUENCE [LARGE SCALE GENOMIC DNA]</scope>
    <source>
        <strain evidence="12 13">RO10H11247</strain>
    </source>
</reference>
<accession>A0A0L6U569</accession>
<feature type="compositionally biased region" description="Acidic residues" evidence="10">
    <location>
        <begin position="70"/>
        <end position="79"/>
    </location>
</feature>
<dbReference type="EC" id="3.1.3.48" evidence="2"/>
<evidence type="ECO:0000256" key="9">
    <source>
        <dbReference type="ARBA" id="ARBA00067190"/>
    </source>
</evidence>
<dbReference type="OrthoDB" id="26523at2759"/>
<proteinExistence type="inferred from homology"/>
<feature type="compositionally biased region" description="Polar residues" evidence="10">
    <location>
        <begin position="208"/>
        <end position="229"/>
    </location>
</feature>